<keyword evidence="6" id="KW-0648">Protein biosynthesis</keyword>
<dbReference type="AlphaFoldDB" id="A0A023F0R7"/>
<dbReference type="GO" id="GO:0006428">
    <property type="term" value="P:isoleucyl-tRNA aminoacylation"/>
    <property type="evidence" value="ECO:0007669"/>
    <property type="project" value="InterPro"/>
</dbReference>
<dbReference type="InterPro" id="IPR002300">
    <property type="entry name" value="aa-tRNA-synth_Ia"/>
</dbReference>
<dbReference type="InterPro" id="IPR013155">
    <property type="entry name" value="M/V/L/I-tRNA-synth_anticd-bd"/>
</dbReference>
<feature type="non-terminal residue" evidence="11">
    <location>
        <position position="1"/>
    </location>
</feature>
<dbReference type="InterPro" id="IPR009008">
    <property type="entry name" value="Val/Leu/Ile-tRNA-synth_edit"/>
</dbReference>
<dbReference type="Pfam" id="PF00133">
    <property type="entry name" value="tRNA-synt_1"/>
    <property type="match status" value="1"/>
</dbReference>
<dbReference type="Pfam" id="PF08264">
    <property type="entry name" value="Anticodon_1"/>
    <property type="match status" value="1"/>
</dbReference>
<feature type="domain" description="Methionyl/Valyl/Leucyl/Isoleucyl-tRNA synthetase anticodon-binding" evidence="10">
    <location>
        <begin position="711"/>
        <end position="842"/>
    </location>
</feature>
<comment type="similarity">
    <text evidence="1">Belongs to the class-I aminoacyl-tRNA synthetase family.</text>
</comment>
<evidence type="ECO:0000313" key="11">
    <source>
        <dbReference type="EMBL" id="JAC15092.1"/>
    </source>
</evidence>
<dbReference type="EC" id="6.1.1.5" evidence="2"/>
<dbReference type="PANTHER" id="PTHR42765:SF1">
    <property type="entry name" value="ISOLEUCINE--TRNA LIGASE, MITOCHONDRIAL"/>
    <property type="match status" value="1"/>
</dbReference>
<dbReference type="InterPro" id="IPR009080">
    <property type="entry name" value="tRNAsynth_Ia_anticodon-bd"/>
</dbReference>
<dbReference type="InterPro" id="IPR050081">
    <property type="entry name" value="Ile-tRNA_ligase"/>
</dbReference>
<dbReference type="GO" id="GO:0005524">
    <property type="term" value="F:ATP binding"/>
    <property type="evidence" value="ECO:0007669"/>
    <property type="project" value="UniProtKB-KW"/>
</dbReference>
<dbReference type="CDD" id="cd07960">
    <property type="entry name" value="Anticodon_Ia_Ile_BEm"/>
    <property type="match status" value="1"/>
</dbReference>
<protein>
    <recommendedName>
        <fullName evidence="2">isoleucine--tRNA ligase</fullName>
        <ecNumber evidence="2">6.1.1.5</ecNumber>
    </recommendedName>
    <alternativeName>
        <fullName evidence="8">Isoleucyl-tRNA synthetase</fullName>
    </alternativeName>
</protein>
<dbReference type="NCBIfam" id="TIGR00392">
    <property type="entry name" value="ileS"/>
    <property type="match status" value="1"/>
</dbReference>
<keyword evidence="5" id="KW-0067">ATP-binding</keyword>
<dbReference type="Gene3D" id="1.10.730.20">
    <property type="match status" value="1"/>
</dbReference>
<feature type="domain" description="Aminoacyl-tRNA synthetase class Ia" evidence="9">
    <location>
        <begin position="55"/>
        <end position="658"/>
    </location>
</feature>
<dbReference type="GO" id="GO:0004822">
    <property type="term" value="F:isoleucine-tRNA ligase activity"/>
    <property type="evidence" value="ECO:0007669"/>
    <property type="project" value="UniProtKB-EC"/>
</dbReference>
<evidence type="ECO:0000259" key="9">
    <source>
        <dbReference type="Pfam" id="PF00133"/>
    </source>
</evidence>
<dbReference type="PRINTS" id="PR00984">
    <property type="entry name" value="TRNASYNTHILE"/>
</dbReference>
<dbReference type="GO" id="GO:0032543">
    <property type="term" value="P:mitochondrial translation"/>
    <property type="evidence" value="ECO:0007669"/>
    <property type="project" value="TreeGrafter"/>
</dbReference>
<dbReference type="Gene3D" id="1.10.10.830">
    <property type="entry name" value="Ile-tRNA synthetase CP2 domain-like"/>
    <property type="match status" value="1"/>
</dbReference>
<dbReference type="GO" id="GO:0005739">
    <property type="term" value="C:mitochondrion"/>
    <property type="evidence" value="ECO:0007669"/>
    <property type="project" value="TreeGrafter"/>
</dbReference>
<evidence type="ECO:0000259" key="10">
    <source>
        <dbReference type="Pfam" id="PF08264"/>
    </source>
</evidence>
<evidence type="ECO:0000256" key="2">
    <source>
        <dbReference type="ARBA" id="ARBA00013165"/>
    </source>
</evidence>
<reference evidence="11" key="1">
    <citation type="journal article" date="2014" name="PLoS Negl. Trop. Dis.">
        <title>An updated insight into the Sialotranscriptome of Triatoma infestans: developmental stage and geographic variations.</title>
        <authorList>
            <person name="Schwarz A."/>
            <person name="Medrano-Mercado N."/>
            <person name="Schaub G.A."/>
            <person name="Struchiner C.J."/>
            <person name="Bargues M.D."/>
            <person name="Levy M.Z."/>
            <person name="Ribeiro J.M."/>
        </authorList>
    </citation>
    <scope>NUCLEOTIDE SEQUENCE</scope>
    <source>
        <strain evidence="11">Chile</strain>
        <tissue evidence="11">Salivary glands</tissue>
    </source>
</reference>
<dbReference type="GO" id="GO:0000049">
    <property type="term" value="F:tRNA binding"/>
    <property type="evidence" value="ECO:0007669"/>
    <property type="project" value="InterPro"/>
</dbReference>
<dbReference type="SUPFAM" id="SSF50677">
    <property type="entry name" value="ValRS/IleRS/LeuRS editing domain"/>
    <property type="match status" value="1"/>
</dbReference>
<name>A0A023F0R7_TRIIF</name>
<organism evidence="11">
    <name type="scientific">Triatoma infestans</name>
    <name type="common">Assassin bug</name>
    <dbReference type="NCBI Taxonomy" id="30076"/>
    <lineage>
        <taxon>Eukaryota</taxon>
        <taxon>Metazoa</taxon>
        <taxon>Ecdysozoa</taxon>
        <taxon>Arthropoda</taxon>
        <taxon>Hexapoda</taxon>
        <taxon>Insecta</taxon>
        <taxon>Pterygota</taxon>
        <taxon>Neoptera</taxon>
        <taxon>Paraneoptera</taxon>
        <taxon>Hemiptera</taxon>
        <taxon>Heteroptera</taxon>
        <taxon>Panheteroptera</taxon>
        <taxon>Cimicomorpha</taxon>
        <taxon>Reduviidae</taxon>
        <taxon>Triatominae</taxon>
        <taxon>Triatoma</taxon>
    </lineage>
</organism>
<dbReference type="EMBL" id="GBBI01003620">
    <property type="protein sequence ID" value="JAC15092.1"/>
    <property type="molecule type" value="mRNA"/>
</dbReference>
<dbReference type="InterPro" id="IPR014729">
    <property type="entry name" value="Rossmann-like_a/b/a_fold"/>
</dbReference>
<keyword evidence="4" id="KW-0547">Nucleotide-binding</keyword>
<evidence type="ECO:0000256" key="5">
    <source>
        <dbReference type="ARBA" id="ARBA00022840"/>
    </source>
</evidence>
<dbReference type="InterPro" id="IPR033708">
    <property type="entry name" value="Anticodon_Ile_BEm"/>
</dbReference>
<evidence type="ECO:0000256" key="8">
    <source>
        <dbReference type="ARBA" id="ARBA00032665"/>
    </source>
</evidence>
<proteinExistence type="evidence at transcript level"/>
<keyword evidence="7 11" id="KW-0030">Aminoacyl-tRNA synthetase</keyword>
<dbReference type="PANTHER" id="PTHR42765">
    <property type="entry name" value="SOLEUCYL-TRNA SYNTHETASE"/>
    <property type="match status" value="1"/>
</dbReference>
<sequence length="945" mass="108084">RLFSTKVKKVSKKKYSHTILLPKTKFPHWVSAQKRVDLNEFILKTCGFKELYAWQRNNKTGQEFVLHDGPPYANGPAHMGHALNKILKDIIMRQKLLQGFKIHYKPGWDCHGLPIELKAVADTITQKLTPLELRKRARMFAERAISDQKAAFKSWGILADWDNECYFTFNSDYVINQFQQFFKLYEKGFVYRDVKPVYWSPAAKSALAEAELEYHPDHRSTAWTVRLQITTSIPWSTEQYINTPNSLQYALIWTTTPWTLPANRAIAFNQHLVYALFELSDMDGVYIVAEQLVPRLEKLLNRRAKVLATVSGEKLKGCTYRHPFSSEELPFLHGGHVTSETGTGLVHTAPAHGHEDYLLALANNISFNCVVNECGKYTAEVGDSSLHNKSVLSNDTQKIIHNKLAESIIAEEQIVHSYPYDWRTKKPVIIRASMQWFIKTDAIKEKALASLKEVKVMPSRSAQSLVSQIESRPYWCISRQRSWGVPIPVLYKKSNPREFIINRQLMDRYYDSVKKHGTDFWWALELKDIVPQAAASELNIDLTELEKGQDILDIWLDSGLSWSSVLGGKKADLCLEGNDQSTGWFQSSLLTSVALTGSAPYKNVYIHGFTVDSEGRKMSKSLGNVVDPLEIVRGSLNERPNKALGVDILRWWVAAHGSQHSNVPVSETTLANSEEALKKLRNTFKFLLGSIHDLPVDYVDRLPPPTLSVLDIYLLHGLTTFLTEVFSLYDNYQFNRVCAKIINFITNELSALYFVHNKDKLYCNEEDDEQRRNVQYTMYHILNLLAIAVAPITPFLVEELFTHHPHNIEQKPFFQREIRKVNVAELGRTKVEVDKIMGKVIEIKEELLRNCPVNVNCSHLWCDLHLGQELHSQLQSLHKDNSTSSLVDLLQVSGLSIHLDDSIENFKLKISATDLHQCPRCWRFSSQLKNTLCNRCSVVVKENCI</sequence>
<dbReference type="InterPro" id="IPR002301">
    <property type="entry name" value="Ile-tRNA-ligase"/>
</dbReference>
<evidence type="ECO:0000256" key="7">
    <source>
        <dbReference type="ARBA" id="ARBA00023146"/>
    </source>
</evidence>
<dbReference type="GO" id="GO:0002161">
    <property type="term" value="F:aminoacyl-tRNA deacylase activity"/>
    <property type="evidence" value="ECO:0007669"/>
    <property type="project" value="InterPro"/>
</dbReference>
<evidence type="ECO:0000256" key="4">
    <source>
        <dbReference type="ARBA" id="ARBA00022741"/>
    </source>
</evidence>
<keyword evidence="3" id="KW-0436">Ligase</keyword>
<dbReference type="SUPFAM" id="SSF47323">
    <property type="entry name" value="Anticodon-binding domain of a subclass of class I aminoacyl-tRNA synthetases"/>
    <property type="match status" value="1"/>
</dbReference>
<evidence type="ECO:0000256" key="1">
    <source>
        <dbReference type="ARBA" id="ARBA00005594"/>
    </source>
</evidence>
<accession>A0A023F0R7</accession>
<evidence type="ECO:0000256" key="6">
    <source>
        <dbReference type="ARBA" id="ARBA00022917"/>
    </source>
</evidence>
<dbReference type="Gene3D" id="3.40.50.620">
    <property type="entry name" value="HUPs"/>
    <property type="match status" value="2"/>
</dbReference>
<evidence type="ECO:0000256" key="3">
    <source>
        <dbReference type="ARBA" id="ARBA00022598"/>
    </source>
</evidence>
<dbReference type="SUPFAM" id="SSF52374">
    <property type="entry name" value="Nucleotidylyl transferase"/>
    <property type="match status" value="1"/>
</dbReference>